<evidence type="ECO:0000313" key="4">
    <source>
        <dbReference type="Proteomes" id="UP000821853"/>
    </source>
</evidence>
<keyword evidence="1" id="KW-0479">Metal-binding</keyword>
<keyword evidence="1" id="KW-0862">Zinc</keyword>
<sequence length="232" mass="26307">MYADTPESLEAAKQELHSQQHAGYVNRVDTFMEKEVEWVLLFRLHFKTRGHDTNNYSEASIRILKDIVLSRTKAFNAVALVEFLAVTWEKYFRNRIIDHANWRVAGHRLLYEKLLKRLPESARDHTVSCGDGLYVVPSSKGDSTMYDVNSIIGLCTCRSGQQGAFCKHQALVHKVFGGTFPNAPLLTRESRHELGRLALGMRALEPSSLKDCTITHQSLKLLLQSILTVNSH</sequence>
<dbReference type="PANTHER" id="PTHR35385">
    <property type="entry name" value="PROTEIN B, PUTATIVE-RELATED-RELATED"/>
    <property type="match status" value="1"/>
</dbReference>
<protein>
    <recommendedName>
        <fullName evidence="2">SWIM-type domain-containing protein</fullName>
    </recommendedName>
</protein>
<evidence type="ECO:0000313" key="3">
    <source>
        <dbReference type="EMBL" id="KAH9376670.1"/>
    </source>
</evidence>
<dbReference type="Proteomes" id="UP000821853">
    <property type="component" value="Unassembled WGS sequence"/>
</dbReference>
<dbReference type="VEuPathDB" id="VectorBase:HLOH_046212"/>
<dbReference type="PANTHER" id="PTHR35385:SF2">
    <property type="entry name" value="PROTEIN B, PUTATIVE-RELATED"/>
    <property type="match status" value="1"/>
</dbReference>
<keyword evidence="1" id="KW-0863">Zinc-finger</keyword>
<evidence type="ECO:0000256" key="1">
    <source>
        <dbReference type="PROSITE-ProRule" id="PRU00325"/>
    </source>
</evidence>
<keyword evidence="4" id="KW-1185">Reference proteome</keyword>
<organism evidence="3 4">
    <name type="scientific">Haemaphysalis longicornis</name>
    <name type="common">Bush tick</name>
    <dbReference type="NCBI Taxonomy" id="44386"/>
    <lineage>
        <taxon>Eukaryota</taxon>
        <taxon>Metazoa</taxon>
        <taxon>Ecdysozoa</taxon>
        <taxon>Arthropoda</taxon>
        <taxon>Chelicerata</taxon>
        <taxon>Arachnida</taxon>
        <taxon>Acari</taxon>
        <taxon>Parasitiformes</taxon>
        <taxon>Ixodida</taxon>
        <taxon>Ixodoidea</taxon>
        <taxon>Ixodidae</taxon>
        <taxon>Haemaphysalinae</taxon>
        <taxon>Haemaphysalis</taxon>
    </lineage>
</organism>
<feature type="domain" description="SWIM-type" evidence="2">
    <location>
        <begin position="146"/>
        <end position="177"/>
    </location>
</feature>
<dbReference type="OMA" id="HEMCPAN"/>
<dbReference type="EMBL" id="JABSTR010000008">
    <property type="protein sequence ID" value="KAH9376670.1"/>
    <property type="molecule type" value="Genomic_DNA"/>
</dbReference>
<dbReference type="AlphaFoldDB" id="A0A9J6GE10"/>
<comment type="caution">
    <text evidence="3">The sequence shown here is derived from an EMBL/GenBank/DDBJ whole genome shotgun (WGS) entry which is preliminary data.</text>
</comment>
<dbReference type="OrthoDB" id="6510667at2759"/>
<dbReference type="InterPro" id="IPR007527">
    <property type="entry name" value="Znf_SWIM"/>
</dbReference>
<proteinExistence type="predicted"/>
<evidence type="ECO:0000259" key="2">
    <source>
        <dbReference type="PROSITE" id="PS50966"/>
    </source>
</evidence>
<dbReference type="GO" id="GO:0008270">
    <property type="term" value="F:zinc ion binding"/>
    <property type="evidence" value="ECO:0007669"/>
    <property type="project" value="UniProtKB-KW"/>
</dbReference>
<gene>
    <name evidence="3" type="ORF">HPB48_005881</name>
</gene>
<dbReference type="PROSITE" id="PS50966">
    <property type="entry name" value="ZF_SWIM"/>
    <property type="match status" value="1"/>
</dbReference>
<reference evidence="3 4" key="1">
    <citation type="journal article" date="2020" name="Cell">
        <title>Large-Scale Comparative Analyses of Tick Genomes Elucidate Their Genetic Diversity and Vector Capacities.</title>
        <authorList>
            <consortium name="Tick Genome and Microbiome Consortium (TIGMIC)"/>
            <person name="Jia N."/>
            <person name="Wang J."/>
            <person name="Shi W."/>
            <person name="Du L."/>
            <person name="Sun Y."/>
            <person name="Zhan W."/>
            <person name="Jiang J.F."/>
            <person name="Wang Q."/>
            <person name="Zhang B."/>
            <person name="Ji P."/>
            <person name="Bell-Sakyi L."/>
            <person name="Cui X.M."/>
            <person name="Yuan T.T."/>
            <person name="Jiang B.G."/>
            <person name="Yang W.F."/>
            <person name="Lam T.T."/>
            <person name="Chang Q.C."/>
            <person name="Ding S.J."/>
            <person name="Wang X.J."/>
            <person name="Zhu J.G."/>
            <person name="Ruan X.D."/>
            <person name="Zhao L."/>
            <person name="Wei J.T."/>
            <person name="Ye R.Z."/>
            <person name="Que T.C."/>
            <person name="Du C.H."/>
            <person name="Zhou Y.H."/>
            <person name="Cheng J.X."/>
            <person name="Dai P.F."/>
            <person name="Guo W.B."/>
            <person name="Han X.H."/>
            <person name="Huang E.J."/>
            <person name="Li L.F."/>
            <person name="Wei W."/>
            <person name="Gao Y.C."/>
            <person name="Liu J.Z."/>
            <person name="Shao H.Z."/>
            <person name="Wang X."/>
            <person name="Wang C.C."/>
            <person name="Yang T.C."/>
            <person name="Huo Q.B."/>
            <person name="Li W."/>
            <person name="Chen H.Y."/>
            <person name="Chen S.E."/>
            <person name="Zhou L.G."/>
            <person name="Ni X.B."/>
            <person name="Tian J.H."/>
            <person name="Sheng Y."/>
            <person name="Liu T."/>
            <person name="Pan Y.S."/>
            <person name="Xia L.Y."/>
            <person name="Li J."/>
            <person name="Zhao F."/>
            <person name="Cao W.C."/>
        </authorList>
    </citation>
    <scope>NUCLEOTIDE SEQUENCE [LARGE SCALE GENOMIC DNA]</scope>
    <source>
        <strain evidence="3">HaeL-2018</strain>
    </source>
</reference>
<name>A0A9J6GE10_HAELO</name>
<accession>A0A9J6GE10</accession>